<dbReference type="EMBL" id="AMZH03002800">
    <property type="protein sequence ID" value="RRT74348.1"/>
    <property type="molecule type" value="Genomic_DNA"/>
</dbReference>
<proteinExistence type="predicted"/>
<name>A0A427ADM5_ENSVE</name>
<sequence length="84" mass="9819">MEVSIFIAILNWGCGCCFRSMQIACLDLRRMFYIKRLPLLFTHLIGNKCFSKRKVLLFDDYTSSSEVSFFRCAIETEKPLLLLL</sequence>
<dbReference type="AlphaFoldDB" id="A0A427ADM5"/>
<evidence type="ECO:0000313" key="2">
    <source>
        <dbReference type="Proteomes" id="UP000287651"/>
    </source>
</evidence>
<protein>
    <submittedName>
        <fullName evidence="1">Uncharacterized protein</fullName>
    </submittedName>
</protein>
<comment type="caution">
    <text evidence="1">The sequence shown here is derived from an EMBL/GenBank/DDBJ whole genome shotgun (WGS) entry which is preliminary data.</text>
</comment>
<reference evidence="1 2" key="1">
    <citation type="journal article" date="2014" name="Agronomy (Basel)">
        <title>A Draft Genome Sequence for Ensete ventricosum, the Drought-Tolerant Tree Against Hunger.</title>
        <authorList>
            <person name="Harrison J."/>
            <person name="Moore K.A."/>
            <person name="Paszkiewicz K."/>
            <person name="Jones T."/>
            <person name="Grant M."/>
            <person name="Ambacheew D."/>
            <person name="Muzemil S."/>
            <person name="Studholme D.J."/>
        </authorList>
    </citation>
    <scope>NUCLEOTIDE SEQUENCE [LARGE SCALE GENOMIC DNA]</scope>
</reference>
<gene>
    <name evidence="1" type="ORF">B296_00026791</name>
</gene>
<dbReference type="Proteomes" id="UP000287651">
    <property type="component" value="Unassembled WGS sequence"/>
</dbReference>
<accession>A0A427ADM5</accession>
<organism evidence="1 2">
    <name type="scientific">Ensete ventricosum</name>
    <name type="common">Abyssinian banana</name>
    <name type="synonym">Musa ensete</name>
    <dbReference type="NCBI Taxonomy" id="4639"/>
    <lineage>
        <taxon>Eukaryota</taxon>
        <taxon>Viridiplantae</taxon>
        <taxon>Streptophyta</taxon>
        <taxon>Embryophyta</taxon>
        <taxon>Tracheophyta</taxon>
        <taxon>Spermatophyta</taxon>
        <taxon>Magnoliopsida</taxon>
        <taxon>Liliopsida</taxon>
        <taxon>Zingiberales</taxon>
        <taxon>Musaceae</taxon>
        <taxon>Ensete</taxon>
    </lineage>
</organism>
<evidence type="ECO:0000313" key="1">
    <source>
        <dbReference type="EMBL" id="RRT74348.1"/>
    </source>
</evidence>